<dbReference type="SUPFAM" id="SSF52540">
    <property type="entry name" value="P-loop containing nucleoside triphosphate hydrolases"/>
    <property type="match status" value="1"/>
</dbReference>
<evidence type="ECO:0000259" key="8">
    <source>
        <dbReference type="PROSITE" id="PS50893"/>
    </source>
</evidence>
<dbReference type="GO" id="GO:0005886">
    <property type="term" value="C:plasma membrane"/>
    <property type="evidence" value="ECO:0007669"/>
    <property type="project" value="UniProtKB-SubCell"/>
</dbReference>
<dbReference type="InterPro" id="IPR003439">
    <property type="entry name" value="ABC_transporter-like_ATP-bd"/>
</dbReference>
<dbReference type="AlphaFoldDB" id="A0A2N0H5D9"/>
<dbReference type="PANTHER" id="PTHR24221">
    <property type="entry name" value="ATP-BINDING CASSETTE SUB-FAMILY B"/>
    <property type="match status" value="1"/>
</dbReference>
<dbReference type="EMBL" id="PHUF01000005">
    <property type="protein sequence ID" value="PKB14150.1"/>
    <property type="molecule type" value="Genomic_DNA"/>
</dbReference>
<dbReference type="GO" id="GO:0016887">
    <property type="term" value="F:ATP hydrolysis activity"/>
    <property type="evidence" value="ECO:0007669"/>
    <property type="project" value="InterPro"/>
</dbReference>
<dbReference type="Proteomes" id="UP000232587">
    <property type="component" value="Unassembled WGS sequence"/>
</dbReference>
<dbReference type="InterPro" id="IPR039421">
    <property type="entry name" value="Type_1_exporter"/>
</dbReference>
<dbReference type="OrthoDB" id="5288711at2"/>
<dbReference type="PANTHER" id="PTHR24221:SF654">
    <property type="entry name" value="ATP-BINDING CASSETTE SUB-FAMILY B MEMBER 6"/>
    <property type="match status" value="1"/>
</dbReference>
<evidence type="ECO:0000256" key="5">
    <source>
        <dbReference type="ARBA" id="ARBA00022989"/>
    </source>
</evidence>
<dbReference type="PROSITE" id="PS00211">
    <property type="entry name" value="ABC_TRANSPORTER_1"/>
    <property type="match status" value="1"/>
</dbReference>
<dbReference type="GO" id="GO:0005524">
    <property type="term" value="F:ATP binding"/>
    <property type="evidence" value="ECO:0007669"/>
    <property type="project" value="UniProtKB-KW"/>
</dbReference>
<dbReference type="SUPFAM" id="SSF90123">
    <property type="entry name" value="ABC transporter transmembrane region"/>
    <property type="match status" value="1"/>
</dbReference>
<dbReference type="PROSITE" id="PS50893">
    <property type="entry name" value="ABC_TRANSPORTER_2"/>
    <property type="match status" value="1"/>
</dbReference>
<feature type="transmembrane region" description="Helical" evidence="7">
    <location>
        <begin position="21"/>
        <end position="47"/>
    </location>
</feature>
<evidence type="ECO:0000313" key="11">
    <source>
        <dbReference type="Proteomes" id="UP000232587"/>
    </source>
</evidence>
<organism evidence="10 11">
    <name type="scientific">Novosphingobium kunmingense</name>
    <dbReference type="NCBI Taxonomy" id="1211806"/>
    <lineage>
        <taxon>Bacteria</taxon>
        <taxon>Pseudomonadati</taxon>
        <taxon>Pseudomonadota</taxon>
        <taxon>Alphaproteobacteria</taxon>
        <taxon>Sphingomonadales</taxon>
        <taxon>Sphingomonadaceae</taxon>
        <taxon>Novosphingobium</taxon>
    </lineage>
</organism>
<dbReference type="RefSeq" id="WP_157812575.1">
    <property type="nucleotide sequence ID" value="NZ_PHUF01000005.1"/>
</dbReference>
<evidence type="ECO:0000256" key="3">
    <source>
        <dbReference type="ARBA" id="ARBA00022741"/>
    </source>
</evidence>
<evidence type="ECO:0000256" key="1">
    <source>
        <dbReference type="ARBA" id="ARBA00004651"/>
    </source>
</evidence>
<dbReference type="Pfam" id="PF00005">
    <property type="entry name" value="ABC_tran"/>
    <property type="match status" value="1"/>
</dbReference>
<dbReference type="InterPro" id="IPR011527">
    <property type="entry name" value="ABC1_TM_dom"/>
</dbReference>
<feature type="domain" description="ABC transmembrane type-1" evidence="9">
    <location>
        <begin position="21"/>
        <end position="310"/>
    </location>
</feature>
<evidence type="ECO:0000256" key="2">
    <source>
        <dbReference type="ARBA" id="ARBA00022692"/>
    </source>
</evidence>
<dbReference type="PROSITE" id="PS50929">
    <property type="entry name" value="ABC_TM1F"/>
    <property type="match status" value="1"/>
</dbReference>
<dbReference type="SMART" id="SM00382">
    <property type="entry name" value="AAA"/>
    <property type="match status" value="1"/>
</dbReference>
<comment type="subcellular location">
    <subcellularLocation>
        <location evidence="1">Cell membrane</location>
        <topology evidence="1">Multi-pass membrane protein</topology>
    </subcellularLocation>
</comment>
<dbReference type="GO" id="GO:0034040">
    <property type="term" value="F:ATPase-coupled lipid transmembrane transporter activity"/>
    <property type="evidence" value="ECO:0007669"/>
    <property type="project" value="TreeGrafter"/>
</dbReference>
<feature type="transmembrane region" description="Helical" evidence="7">
    <location>
        <begin position="139"/>
        <end position="159"/>
    </location>
</feature>
<feature type="domain" description="ABC transporter" evidence="8">
    <location>
        <begin position="345"/>
        <end position="565"/>
    </location>
</feature>
<dbReference type="InterPro" id="IPR027417">
    <property type="entry name" value="P-loop_NTPase"/>
</dbReference>
<keyword evidence="6 7" id="KW-0472">Membrane</keyword>
<evidence type="ECO:0000256" key="7">
    <source>
        <dbReference type="SAM" id="Phobius"/>
    </source>
</evidence>
<evidence type="ECO:0000313" key="10">
    <source>
        <dbReference type="EMBL" id="PKB14150.1"/>
    </source>
</evidence>
<accession>A0A2N0H5D9</accession>
<sequence length="566" mass="58921">MTEHNALRRLIAPGQRAAATGLVLLMAASALTEGLGIMLLVPLLAALQPGATGPVGIWLGRLHVDPGLGETLALFVVLIALRSAINVARGSAALRFELGVVQALRRRAWNALLDADWRTLSAMRRSDSMSLLTTEIDRTGYGINQAIQGLAVAITLAGLGIAGLAVAPLVTLIGGVGGLCVLLAYRRMRRRAAALGERLGEAHAGLQGSLGDSLAAIRTVKSLGGEARAREGAFAGFAALFGARMAYQRDMGLGQAGLQIGGALVLAGLDWIAAARWHLGPAAILPVVALFARSLPLLGALQESWQNLAHARPAMIAVFALIDRAEAAHEPDARDADAPPLARELRLDRVGVQFAGSPVPALTDIDLIVPAGRMIALTGPSGAGKSTLADVFAGLLSPDCGSLTVDGVTIDPALRRAWRRRVAYVHQDAVLAADSLRENLAWGLPVDDLAIEAALRAAAAEFALDLPEGLATRLGDGGRVLSGGERQRLALARALLRDPALLILDEATSALDADSEARIVEAIAGLKGRMTIVVIGHRGALLALADQVVKLDRGAIVAIDRRTETG</sequence>
<protein>
    <submittedName>
        <fullName evidence="10">ATP-binding cassette subfamily C protein</fullName>
    </submittedName>
</protein>
<gene>
    <name evidence="10" type="ORF">B0I00_2781</name>
</gene>
<dbReference type="InterPro" id="IPR017871">
    <property type="entry name" value="ABC_transporter-like_CS"/>
</dbReference>
<dbReference type="Gene3D" id="3.40.50.300">
    <property type="entry name" value="P-loop containing nucleotide triphosphate hydrolases"/>
    <property type="match status" value="1"/>
</dbReference>
<dbReference type="InterPro" id="IPR003593">
    <property type="entry name" value="AAA+_ATPase"/>
</dbReference>
<keyword evidence="5 7" id="KW-1133">Transmembrane helix</keyword>
<evidence type="ECO:0000256" key="4">
    <source>
        <dbReference type="ARBA" id="ARBA00022840"/>
    </source>
</evidence>
<keyword evidence="11" id="KW-1185">Reference proteome</keyword>
<proteinExistence type="predicted"/>
<dbReference type="Gene3D" id="1.20.1560.10">
    <property type="entry name" value="ABC transporter type 1, transmembrane domain"/>
    <property type="match status" value="1"/>
</dbReference>
<keyword evidence="4 10" id="KW-0067">ATP-binding</keyword>
<reference evidence="10 11" key="1">
    <citation type="submission" date="2017-11" db="EMBL/GenBank/DDBJ databases">
        <title>Genomic Encyclopedia of Type Strains, Phase III (KMG-III): the genomes of soil and plant-associated and newly described type strains.</title>
        <authorList>
            <person name="Whitman W."/>
        </authorList>
    </citation>
    <scope>NUCLEOTIDE SEQUENCE [LARGE SCALE GENOMIC DNA]</scope>
    <source>
        <strain evidence="10 11">CGMCC 1.12274</strain>
    </source>
</reference>
<name>A0A2N0H5D9_9SPHN</name>
<keyword evidence="2 7" id="KW-0812">Transmembrane</keyword>
<feature type="transmembrane region" description="Helical" evidence="7">
    <location>
        <begin position="165"/>
        <end position="185"/>
    </location>
</feature>
<dbReference type="InterPro" id="IPR036640">
    <property type="entry name" value="ABC1_TM_sf"/>
</dbReference>
<comment type="caution">
    <text evidence="10">The sequence shown here is derived from an EMBL/GenBank/DDBJ whole genome shotgun (WGS) entry which is preliminary data.</text>
</comment>
<keyword evidence="3" id="KW-0547">Nucleotide-binding</keyword>
<feature type="transmembrane region" description="Helical" evidence="7">
    <location>
        <begin position="253"/>
        <end position="273"/>
    </location>
</feature>
<evidence type="ECO:0000259" key="9">
    <source>
        <dbReference type="PROSITE" id="PS50929"/>
    </source>
</evidence>
<evidence type="ECO:0000256" key="6">
    <source>
        <dbReference type="ARBA" id="ARBA00023136"/>
    </source>
</evidence>
<feature type="transmembrane region" description="Helical" evidence="7">
    <location>
        <begin position="67"/>
        <end position="85"/>
    </location>
</feature>
<dbReference type="CDD" id="cd03228">
    <property type="entry name" value="ABCC_MRP_Like"/>
    <property type="match status" value="1"/>
</dbReference>
<dbReference type="Pfam" id="PF00664">
    <property type="entry name" value="ABC_membrane"/>
    <property type="match status" value="1"/>
</dbReference>
<dbReference type="GO" id="GO:0140359">
    <property type="term" value="F:ABC-type transporter activity"/>
    <property type="evidence" value="ECO:0007669"/>
    <property type="project" value="InterPro"/>
</dbReference>